<keyword evidence="2" id="KW-1185">Reference proteome</keyword>
<proteinExistence type="predicted"/>
<reference evidence="1" key="1">
    <citation type="submission" date="2023-01" db="EMBL/GenBank/DDBJ databases">
        <title>Genome assembly of the deep-sea coral Lophelia pertusa.</title>
        <authorList>
            <person name="Herrera S."/>
            <person name="Cordes E."/>
        </authorList>
    </citation>
    <scope>NUCLEOTIDE SEQUENCE</scope>
    <source>
        <strain evidence="1">USNM1676648</strain>
        <tissue evidence="1">Polyp</tissue>
    </source>
</reference>
<comment type="caution">
    <text evidence="1">The sequence shown here is derived from an EMBL/GenBank/DDBJ whole genome shotgun (WGS) entry which is preliminary data.</text>
</comment>
<dbReference type="Proteomes" id="UP001163046">
    <property type="component" value="Unassembled WGS sequence"/>
</dbReference>
<sequence>VNVSDISHGVVQGIVKNPHKFKKLDTHGKRKGYVYSLMPQIYAESDYRKGGLPAGY</sequence>
<protein>
    <submittedName>
        <fullName evidence="1">Uncharacterized protein</fullName>
    </submittedName>
</protein>
<feature type="non-terminal residue" evidence="1">
    <location>
        <position position="1"/>
    </location>
</feature>
<dbReference type="AlphaFoldDB" id="A0A9W9ZTI4"/>
<name>A0A9W9ZTI4_9CNID</name>
<accession>A0A9W9ZTI4</accession>
<organism evidence="1 2">
    <name type="scientific">Desmophyllum pertusum</name>
    <dbReference type="NCBI Taxonomy" id="174260"/>
    <lineage>
        <taxon>Eukaryota</taxon>
        <taxon>Metazoa</taxon>
        <taxon>Cnidaria</taxon>
        <taxon>Anthozoa</taxon>
        <taxon>Hexacorallia</taxon>
        <taxon>Scleractinia</taxon>
        <taxon>Caryophylliina</taxon>
        <taxon>Caryophylliidae</taxon>
        <taxon>Desmophyllum</taxon>
    </lineage>
</organism>
<evidence type="ECO:0000313" key="2">
    <source>
        <dbReference type="Proteomes" id="UP001163046"/>
    </source>
</evidence>
<evidence type="ECO:0000313" key="1">
    <source>
        <dbReference type="EMBL" id="KAJ7387648.1"/>
    </source>
</evidence>
<gene>
    <name evidence="1" type="ORF">OS493_000985</name>
</gene>
<dbReference type="EMBL" id="MU825873">
    <property type="protein sequence ID" value="KAJ7387648.1"/>
    <property type="molecule type" value="Genomic_DNA"/>
</dbReference>
<dbReference type="OrthoDB" id="6018841at2759"/>